<feature type="region of interest" description="Disordered" evidence="1">
    <location>
        <begin position="45"/>
        <end position="70"/>
    </location>
</feature>
<organism evidence="2 3">
    <name type="scientific">Hibiscus sabdariffa</name>
    <name type="common">roselle</name>
    <dbReference type="NCBI Taxonomy" id="183260"/>
    <lineage>
        <taxon>Eukaryota</taxon>
        <taxon>Viridiplantae</taxon>
        <taxon>Streptophyta</taxon>
        <taxon>Embryophyta</taxon>
        <taxon>Tracheophyta</taxon>
        <taxon>Spermatophyta</taxon>
        <taxon>Magnoliopsida</taxon>
        <taxon>eudicotyledons</taxon>
        <taxon>Gunneridae</taxon>
        <taxon>Pentapetalae</taxon>
        <taxon>rosids</taxon>
        <taxon>malvids</taxon>
        <taxon>Malvales</taxon>
        <taxon>Malvaceae</taxon>
        <taxon>Malvoideae</taxon>
        <taxon>Hibiscus</taxon>
    </lineage>
</organism>
<dbReference type="Proteomes" id="UP001396334">
    <property type="component" value="Unassembled WGS sequence"/>
</dbReference>
<protein>
    <submittedName>
        <fullName evidence="2">Uncharacterized protein</fullName>
    </submittedName>
</protein>
<name>A0ABR2QM11_9ROSI</name>
<feature type="compositionally biased region" description="Basic residues" evidence="1">
    <location>
        <begin position="48"/>
        <end position="64"/>
    </location>
</feature>
<reference evidence="2 3" key="1">
    <citation type="journal article" date="2024" name="G3 (Bethesda)">
        <title>Genome assembly of Hibiscus sabdariffa L. provides insights into metabolisms of medicinal natural products.</title>
        <authorList>
            <person name="Kim T."/>
        </authorList>
    </citation>
    <scope>NUCLEOTIDE SEQUENCE [LARGE SCALE GENOMIC DNA]</scope>
    <source>
        <strain evidence="2">TK-2024</strain>
        <tissue evidence="2">Old leaves</tissue>
    </source>
</reference>
<accession>A0ABR2QM11</accession>
<evidence type="ECO:0000313" key="3">
    <source>
        <dbReference type="Proteomes" id="UP001396334"/>
    </source>
</evidence>
<dbReference type="EMBL" id="JBBPBN010000036">
    <property type="protein sequence ID" value="KAK9001691.1"/>
    <property type="molecule type" value="Genomic_DNA"/>
</dbReference>
<keyword evidence="3" id="KW-1185">Reference proteome</keyword>
<evidence type="ECO:0000313" key="2">
    <source>
        <dbReference type="EMBL" id="KAK9001691.1"/>
    </source>
</evidence>
<gene>
    <name evidence="2" type="ORF">V6N11_083468</name>
</gene>
<proteinExistence type="predicted"/>
<evidence type="ECO:0000256" key="1">
    <source>
        <dbReference type="SAM" id="MobiDB-lite"/>
    </source>
</evidence>
<sequence length="70" mass="7928">MQKLLLRSSRARVVSKNDLELRDAQNNHSNGCTTTDIEGANNINRFGAKGRRRPNNIGHHRRTGKLSEFV</sequence>
<comment type="caution">
    <text evidence="2">The sequence shown here is derived from an EMBL/GenBank/DDBJ whole genome shotgun (WGS) entry which is preliminary data.</text>
</comment>